<dbReference type="VEuPathDB" id="FungiDB:ATCC64974_78370"/>
<dbReference type="PANTHER" id="PTHR48081:SF17">
    <property type="entry name" value="ALPHA_BETA HYDROLASE FOLD-3 DOMAIN-CONTAINING PROTEIN"/>
    <property type="match status" value="1"/>
</dbReference>
<dbReference type="OrthoDB" id="2152029at2759"/>
<dbReference type="InterPro" id="IPR013094">
    <property type="entry name" value="AB_hydrolase_3"/>
</dbReference>
<comment type="similarity">
    <text evidence="1">Belongs to the 'GDXG' lipolytic enzyme family.</text>
</comment>
<evidence type="ECO:0000313" key="6">
    <source>
        <dbReference type="EMBL" id="GAQ37546.1"/>
    </source>
</evidence>
<dbReference type="InterPro" id="IPR050300">
    <property type="entry name" value="GDXG_lipolytic_enzyme"/>
</dbReference>
<dbReference type="VEuPathDB" id="FungiDB:M747DRAFT_27322"/>
<evidence type="ECO:0000256" key="3">
    <source>
        <dbReference type="PROSITE-ProRule" id="PRU10038"/>
    </source>
</evidence>
<dbReference type="Gene3D" id="3.40.50.1820">
    <property type="entry name" value="alpha/beta hydrolase"/>
    <property type="match status" value="1"/>
</dbReference>
<dbReference type="Pfam" id="PF07859">
    <property type="entry name" value="Abhydrolase_3"/>
    <property type="match status" value="1"/>
</dbReference>
<dbReference type="PROSITE" id="PS01174">
    <property type="entry name" value="LIPASE_GDXG_SER"/>
    <property type="match status" value="1"/>
</dbReference>
<organism evidence="6 7">
    <name type="scientific">Aspergillus niger</name>
    <dbReference type="NCBI Taxonomy" id="5061"/>
    <lineage>
        <taxon>Eukaryota</taxon>
        <taxon>Fungi</taxon>
        <taxon>Dikarya</taxon>
        <taxon>Ascomycota</taxon>
        <taxon>Pezizomycotina</taxon>
        <taxon>Eurotiomycetes</taxon>
        <taxon>Eurotiomycetidae</taxon>
        <taxon>Eurotiales</taxon>
        <taxon>Aspergillaceae</taxon>
        <taxon>Aspergillus</taxon>
        <taxon>Aspergillus subgen. Circumdati</taxon>
    </lineage>
</organism>
<dbReference type="PANTHER" id="PTHR48081">
    <property type="entry name" value="AB HYDROLASE SUPERFAMILY PROTEIN C4A8.06C"/>
    <property type="match status" value="1"/>
</dbReference>
<dbReference type="Proteomes" id="UP000068243">
    <property type="component" value="Unassembled WGS sequence"/>
</dbReference>
<dbReference type="OMA" id="VEYHEFP"/>
<keyword evidence="4" id="KW-0472">Membrane</keyword>
<comment type="caution">
    <text evidence="6">The sequence shown here is derived from an EMBL/GenBank/DDBJ whole genome shotgun (WGS) entry which is preliminary data.</text>
</comment>
<dbReference type="EMBL" id="BCMY01000003">
    <property type="protein sequence ID" value="GAQ37546.1"/>
    <property type="molecule type" value="Genomic_DNA"/>
</dbReference>
<dbReference type="VEuPathDB" id="FungiDB:An04g02360"/>
<reference evidence="7" key="1">
    <citation type="journal article" date="2016" name="Genome Announc.">
        <title>Draft genome sequence of Aspergillus niger strain An76.</title>
        <authorList>
            <person name="Gong W."/>
            <person name="Cheng Z."/>
            <person name="Zhang H."/>
            <person name="Liu L."/>
            <person name="Gao P."/>
            <person name="Wang L."/>
        </authorList>
    </citation>
    <scope>NUCLEOTIDE SEQUENCE [LARGE SCALE GENOMIC DNA]</scope>
    <source>
        <strain evidence="7">An76</strain>
    </source>
</reference>
<keyword evidence="4" id="KW-0812">Transmembrane</keyword>
<dbReference type="AlphaFoldDB" id="A0A100IA81"/>
<dbReference type="SUPFAM" id="SSF53474">
    <property type="entry name" value="alpha/beta-Hydrolases"/>
    <property type="match status" value="1"/>
</dbReference>
<gene>
    <name evidence="6" type="ORF">ABL_02187</name>
</gene>
<name>A0A100IA81_ASPNG</name>
<dbReference type="InterPro" id="IPR033140">
    <property type="entry name" value="Lipase_GDXG_put_SER_AS"/>
</dbReference>
<evidence type="ECO:0000256" key="2">
    <source>
        <dbReference type="ARBA" id="ARBA00022801"/>
    </source>
</evidence>
<evidence type="ECO:0000256" key="1">
    <source>
        <dbReference type="ARBA" id="ARBA00010515"/>
    </source>
</evidence>
<feature type="active site" evidence="3">
    <location>
        <position position="208"/>
    </location>
</feature>
<sequence length="376" mass="42405">MPSFRANLYTTFALTTLLIRILGTLIYYLPRFTRPHEAWTYRQVIGVRLYYLGLNYLTAIEYRAPKTLIPGREGDRFIIISPPDTTTSDQLALHYSRSSILTSVPSIRPVPIGAVWHPALPSSKPARVILHFHGGAYVVGGVRLNINGWSPSILSDVMESHVMLLQYRLSVEENASFPAALQDGITAYVYVLEKLGLEPQNIILSGDSAGGNLVLSMIRYLVEEKEKGTEALPLPAAALLWSPWLDLTENGTRKVDRHPRRWVDYLPGDLLEWGIRRVTPMGWKRGHRFLSPLGNGFRTLEMPIFLQAGTEEVFFEDQVAFVEEMRALGNDIEFCEVKDAPHDIFGAGNVLGFEKEAEEAMERARTYVNKRVGWFG</sequence>
<keyword evidence="2" id="KW-0378">Hydrolase</keyword>
<feature type="transmembrane region" description="Helical" evidence="4">
    <location>
        <begin position="6"/>
        <end position="29"/>
    </location>
</feature>
<keyword evidence="4" id="KW-1133">Transmembrane helix</keyword>
<protein>
    <recommendedName>
        <fullName evidence="5">Alpha/beta hydrolase fold-3 domain-containing protein</fullName>
    </recommendedName>
</protein>
<evidence type="ECO:0000259" key="5">
    <source>
        <dbReference type="Pfam" id="PF07859"/>
    </source>
</evidence>
<accession>A0A100IA81</accession>
<evidence type="ECO:0000256" key="4">
    <source>
        <dbReference type="SAM" id="Phobius"/>
    </source>
</evidence>
<proteinExistence type="inferred from homology"/>
<dbReference type="VEuPathDB" id="FungiDB:ASPNIDRAFT2_134717"/>
<dbReference type="InterPro" id="IPR029058">
    <property type="entry name" value="AB_hydrolase_fold"/>
</dbReference>
<evidence type="ECO:0000313" key="7">
    <source>
        <dbReference type="Proteomes" id="UP000068243"/>
    </source>
</evidence>
<feature type="domain" description="Alpha/beta hydrolase fold-3" evidence="5">
    <location>
        <begin position="129"/>
        <end position="344"/>
    </location>
</feature>
<dbReference type="GO" id="GO:0016787">
    <property type="term" value="F:hydrolase activity"/>
    <property type="evidence" value="ECO:0007669"/>
    <property type="project" value="UniProtKB-KW"/>
</dbReference>